<evidence type="ECO:0000256" key="1">
    <source>
        <dbReference type="SAM" id="SignalP"/>
    </source>
</evidence>
<organism evidence="2 3">
    <name type="scientific">Colletotrichum noveboracense</name>
    <dbReference type="NCBI Taxonomy" id="2664923"/>
    <lineage>
        <taxon>Eukaryota</taxon>
        <taxon>Fungi</taxon>
        <taxon>Dikarya</taxon>
        <taxon>Ascomycota</taxon>
        <taxon>Pezizomycotina</taxon>
        <taxon>Sordariomycetes</taxon>
        <taxon>Hypocreomycetidae</taxon>
        <taxon>Glomerellales</taxon>
        <taxon>Glomerellaceae</taxon>
        <taxon>Colletotrichum</taxon>
        <taxon>Colletotrichum gloeosporioides species complex</taxon>
    </lineage>
</organism>
<protein>
    <submittedName>
        <fullName evidence="2">Uncharacterized protein</fullName>
    </submittedName>
</protein>
<proteinExistence type="predicted"/>
<reference evidence="2" key="1">
    <citation type="submission" date="2022-08" db="EMBL/GenBank/DDBJ databases">
        <authorList>
            <person name="Giroux E."/>
            <person name="Giroux E."/>
        </authorList>
    </citation>
    <scope>NUCLEOTIDE SEQUENCE</scope>
    <source>
        <strain evidence="2">H1091258</strain>
    </source>
</reference>
<evidence type="ECO:0000313" key="3">
    <source>
        <dbReference type="Proteomes" id="UP001152533"/>
    </source>
</evidence>
<feature type="signal peptide" evidence="1">
    <location>
        <begin position="1"/>
        <end position="18"/>
    </location>
</feature>
<sequence length="131" mass="14320">MQISTLATFAVLTTVAFAKLHSAAVCVKSRTYGSTGNGTPYGITYGSYKDYEIDTTGTQCACGYYKNRNTGNKQWDKCPDCTFDGLQCTSGGWHIGGDERFIVEYQALTEALHQMTYYCEKKCGAQGAEAN</sequence>
<comment type="caution">
    <text evidence="2">The sequence shown here is derived from an EMBL/GenBank/DDBJ whole genome shotgun (WGS) entry which is preliminary data.</text>
</comment>
<gene>
    <name evidence="2" type="ORF">CGXH109_LOCUS14144</name>
</gene>
<dbReference type="EMBL" id="CAMGZC010000053">
    <property type="protein sequence ID" value="CAI0642386.1"/>
    <property type="molecule type" value="Genomic_DNA"/>
</dbReference>
<dbReference type="Proteomes" id="UP001152533">
    <property type="component" value="Unassembled WGS sequence"/>
</dbReference>
<name>A0A9W4RJN9_9PEZI</name>
<dbReference type="AlphaFoldDB" id="A0A9W4RJN9"/>
<keyword evidence="1" id="KW-0732">Signal</keyword>
<evidence type="ECO:0000313" key="2">
    <source>
        <dbReference type="EMBL" id="CAI0642386.1"/>
    </source>
</evidence>
<accession>A0A9W4RJN9</accession>
<feature type="chain" id="PRO_5040927905" evidence="1">
    <location>
        <begin position="19"/>
        <end position="131"/>
    </location>
</feature>
<keyword evidence="3" id="KW-1185">Reference proteome</keyword>